<evidence type="ECO:0000313" key="1">
    <source>
        <dbReference type="EMBL" id="MBC5712489.1"/>
    </source>
</evidence>
<dbReference type="EMBL" id="JACOPB010000038">
    <property type="protein sequence ID" value="MBC5712489.1"/>
    <property type="molecule type" value="Genomic_DNA"/>
</dbReference>
<reference evidence="1 2" key="1">
    <citation type="submission" date="2020-08" db="EMBL/GenBank/DDBJ databases">
        <title>Genome public.</title>
        <authorList>
            <person name="Liu C."/>
            <person name="Sun Q."/>
        </authorList>
    </citation>
    <scope>NUCLEOTIDE SEQUENCE [LARGE SCALE GENOMIC DNA]</scope>
    <source>
        <strain evidence="1 2">NSJ-66</strain>
    </source>
</reference>
<evidence type="ECO:0000313" key="2">
    <source>
        <dbReference type="Proteomes" id="UP000634672"/>
    </source>
</evidence>
<accession>A0ABR7HH37</accession>
<organism evidence="1 2">
    <name type="scientific">Hungatella hominis</name>
    <dbReference type="NCBI Taxonomy" id="2763050"/>
    <lineage>
        <taxon>Bacteria</taxon>
        <taxon>Bacillati</taxon>
        <taxon>Bacillota</taxon>
        <taxon>Clostridia</taxon>
        <taxon>Lachnospirales</taxon>
        <taxon>Lachnospiraceae</taxon>
        <taxon>Hungatella</taxon>
    </lineage>
</organism>
<comment type="caution">
    <text evidence="1">The sequence shown here is derived from an EMBL/GenBank/DDBJ whole genome shotgun (WGS) entry which is preliminary data.</text>
</comment>
<name>A0ABR7HH37_9FIRM</name>
<protein>
    <submittedName>
        <fullName evidence="1">Uncharacterized protein</fullName>
    </submittedName>
</protein>
<keyword evidence="2" id="KW-1185">Reference proteome</keyword>
<sequence length="70" mass="8305">MIKKLEMLGFLLEDAGNEAKKINEFKDALESGDEKRLWNAERPNRQRIKDDLKMMRRLSIEVEKEAGKLW</sequence>
<dbReference type="Proteomes" id="UP000634672">
    <property type="component" value="Unassembled WGS sequence"/>
</dbReference>
<gene>
    <name evidence="1" type="ORF">H8S75_31805</name>
</gene>
<proteinExistence type="predicted"/>
<dbReference type="RefSeq" id="WP_187024896.1">
    <property type="nucleotide sequence ID" value="NZ_JACOPB010000038.1"/>
</dbReference>